<dbReference type="Proteomes" id="UP000195402">
    <property type="component" value="Unassembled WGS sequence"/>
</dbReference>
<dbReference type="PANTHER" id="PTHR23403">
    <property type="entry name" value="TREHALASE"/>
    <property type="match status" value="1"/>
</dbReference>
<organism evidence="6 7">
    <name type="scientific">Macleaya cordata</name>
    <name type="common">Five-seeded plume-poppy</name>
    <name type="synonym">Bocconia cordata</name>
    <dbReference type="NCBI Taxonomy" id="56857"/>
    <lineage>
        <taxon>Eukaryota</taxon>
        <taxon>Viridiplantae</taxon>
        <taxon>Streptophyta</taxon>
        <taxon>Embryophyta</taxon>
        <taxon>Tracheophyta</taxon>
        <taxon>Spermatophyta</taxon>
        <taxon>Magnoliopsida</taxon>
        <taxon>Ranunculales</taxon>
        <taxon>Papaveraceae</taxon>
        <taxon>Papaveroideae</taxon>
        <taxon>Macleaya</taxon>
    </lineage>
</organism>
<evidence type="ECO:0000313" key="7">
    <source>
        <dbReference type="Proteomes" id="UP000195402"/>
    </source>
</evidence>
<dbReference type="Pfam" id="PF01204">
    <property type="entry name" value="Trehalase"/>
    <property type="match status" value="1"/>
</dbReference>
<feature type="region of interest" description="Disordered" evidence="5">
    <location>
        <begin position="1"/>
        <end position="24"/>
    </location>
</feature>
<evidence type="ECO:0000313" key="6">
    <source>
        <dbReference type="EMBL" id="OVA06318.1"/>
    </source>
</evidence>
<keyword evidence="3 4" id="KW-0326">Glycosidase</keyword>
<dbReference type="PRINTS" id="PR00744">
    <property type="entry name" value="GLHYDRLASE37"/>
</dbReference>
<evidence type="ECO:0000256" key="3">
    <source>
        <dbReference type="ARBA" id="ARBA00023295"/>
    </source>
</evidence>
<keyword evidence="7" id="KW-1185">Reference proteome</keyword>
<dbReference type="EC" id="3.2.1.28" evidence="4"/>
<protein>
    <recommendedName>
        <fullName evidence="4">Trehalase</fullName>
        <ecNumber evidence="4">3.2.1.28</ecNumber>
    </recommendedName>
    <alternativeName>
        <fullName evidence="4">Alpha-trehalose glucohydrolase</fullName>
    </alternativeName>
</protein>
<dbReference type="STRING" id="56857.A0A200Q799"/>
<dbReference type="Gene3D" id="1.50.10.10">
    <property type="match status" value="1"/>
</dbReference>
<evidence type="ECO:0000256" key="4">
    <source>
        <dbReference type="RuleBase" id="RU361180"/>
    </source>
</evidence>
<feature type="compositionally biased region" description="Low complexity" evidence="5">
    <location>
        <begin position="1"/>
        <end position="21"/>
    </location>
</feature>
<dbReference type="PANTHER" id="PTHR23403:SF1">
    <property type="entry name" value="TREHALASE"/>
    <property type="match status" value="1"/>
</dbReference>
<proteinExistence type="inferred from homology"/>
<dbReference type="EMBL" id="MVGT01002856">
    <property type="protein sequence ID" value="OVA06318.1"/>
    <property type="molecule type" value="Genomic_DNA"/>
</dbReference>
<comment type="similarity">
    <text evidence="1 4">Belongs to the glycosyl hydrolase 37 family.</text>
</comment>
<name>A0A200Q799_MACCD</name>
<dbReference type="InParanoid" id="A0A200Q799"/>
<dbReference type="OMA" id="RYWDASD"/>
<dbReference type="GO" id="GO:0005993">
    <property type="term" value="P:trehalose catabolic process"/>
    <property type="evidence" value="ECO:0007669"/>
    <property type="project" value="TreeGrafter"/>
</dbReference>
<comment type="catalytic activity">
    <reaction evidence="4">
        <text>alpha,alpha-trehalose + H2O = alpha-D-glucose + beta-D-glucose</text>
        <dbReference type="Rhea" id="RHEA:32675"/>
        <dbReference type="ChEBI" id="CHEBI:15377"/>
        <dbReference type="ChEBI" id="CHEBI:15903"/>
        <dbReference type="ChEBI" id="CHEBI:16551"/>
        <dbReference type="ChEBI" id="CHEBI:17925"/>
        <dbReference type="EC" id="3.2.1.28"/>
    </reaction>
</comment>
<dbReference type="PROSITE" id="PS00928">
    <property type="entry name" value="TREHALASE_2"/>
    <property type="match status" value="1"/>
</dbReference>
<dbReference type="InterPro" id="IPR001661">
    <property type="entry name" value="Glyco_hydro_37"/>
</dbReference>
<dbReference type="OrthoDB" id="3542292at2759"/>
<evidence type="ECO:0000256" key="5">
    <source>
        <dbReference type="SAM" id="MobiDB-lite"/>
    </source>
</evidence>
<dbReference type="InterPro" id="IPR012341">
    <property type="entry name" value="6hp_glycosidase-like_sf"/>
</dbReference>
<dbReference type="InterPro" id="IPR008928">
    <property type="entry name" value="6-hairpin_glycosidase_sf"/>
</dbReference>
<evidence type="ECO:0000256" key="2">
    <source>
        <dbReference type="ARBA" id="ARBA00022801"/>
    </source>
</evidence>
<comment type="caution">
    <text evidence="6">The sequence shown here is derived from an EMBL/GenBank/DDBJ whole genome shotgun (WGS) entry which is preliminary data.</text>
</comment>
<dbReference type="AlphaFoldDB" id="A0A200Q799"/>
<dbReference type="InterPro" id="IPR018232">
    <property type="entry name" value="Glyco_hydro_37_CS"/>
</dbReference>
<dbReference type="SUPFAM" id="SSF48208">
    <property type="entry name" value="Six-hairpin glycosidases"/>
    <property type="match status" value="1"/>
</dbReference>
<dbReference type="GO" id="GO:0004555">
    <property type="term" value="F:alpha,alpha-trehalase activity"/>
    <property type="evidence" value="ECO:0007669"/>
    <property type="project" value="UniProtKB-EC"/>
</dbReference>
<reference evidence="6 7" key="1">
    <citation type="journal article" date="2017" name="Mol. Plant">
        <title>The Genome of Medicinal Plant Macleaya cordata Provides New Insights into Benzylisoquinoline Alkaloids Metabolism.</title>
        <authorList>
            <person name="Liu X."/>
            <person name="Liu Y."/>
            <person name="Huang P."/>
            <person name="Ma Y."/>
            <person name="Qing Z."/>
            <person name="Tang Q."/>
            <person name="Cao H."/>
            <person name="Cheng P."/>
            <person name="Zheng Y."/>
            <person name="Yuan Z."/>
            <person name="Zhou Y."/>
            <person name="Liu J."/>
            <person name="Tang Z."/>
            <person name="Zhuo Y."/>
            <person name="Zhang Y."/>
            <person name="Yu L."/>
            <person name="Huang J."/>
            <person name="Yang P."/>
            <person name="Peng Q."/>
            <person name="Zhang J."/>
            <person name="Jiang W."/>
            <person name="Zhang Z."/>
            <person name="Lin K."/>
            <person name="Ro D.K."/>
            <person name="Chen X."/>
            <person name="Xiong X."/>
            <person name="Shang Y."/>
            <person name="Huang S."/>
            <person name="Zeng J."/>
        </authorList>
    </citation>
    <scope>NUCLEOTIDE SEQUENCE [LARGE SCALE GENOMIC DNA]</scope>
    <source>
        <strain evidence="7">cv. BLH2017</strain>
        <tissue evidence="6">Root</tissue>
    </source>
</reference>
<evidence type="ECO:0000256" key="1">
    <source>
        <dbReference type="ARBA" id="ARBA00005615"/>
    </source>
</evidence>
<gene>
    <name evidence="6" type="ORF">BVC80_8881g1</name>
</gene>
<dbReference type="FunCoup" id="A0A200Q799">
    <property type="interactions" value="562"/>
</dbReference>
<keyword evidence="2 4" id="KW-0378">Hydrolase</keyword>
<accession>A0A200Q799</accession>
<sequence>MTVTESYSPSSSSSSSCSTDSGPVKSSTPLISFLERIQETALNTFGATDFDPKLYIDLSLKFSLLKTEEAFDKLLRLNNGSVSVPDLNSFIEKFLNEAGSDIVYHEPVDFVQEPIGFLPKVANFEVREWALEVHSLWKNLSRRVADGVIENPELHTILPLKFPMIIPGSRFREVYYWDSYWELGTGEGSTYTAIVGPTWRGLLASKMYETAKAIVYNLISLVDEYGYVLNGARAYYSNRSQPPLLSAMVFEIYNRTGDLSLVKTALPALLKEHNFWNSGIHKVTIQDSEGCSHNLSRYYAMWNIPRPESSTIDKESASKLLNVSEKQHFYRELASTAESGWDFSTRWMRNQSDLTSLATTSIIPVDLNAYILKMELDIAFLARAIGDGSTAEHFLEASQARRKAISSIFWNGKKGQWLDYWLTNTCEEVHKWEAQGQNQNIFASNFIPIWIELFYSDDSTVEKLMGSLQSSGLLCAAGIATSLSRSGEQWDFPNGWAPIQHMIVEGLARSDLKEARSMAEDIAVRWIKTNYATYKKTGTMHEKYDVEACGKFGRGGEYVPQTGFGWSNGVVLAFLEEFGWPQDRDMDC</sequence>